<evidence type="ECO:0000313" key="1">
    <source>
        <dbReference type="EMBL" id="ELN6931072.1"/>
    </source>
</evidence>
<dbReference type="RefSeq" id="WP_172566195.1">
    <property type="nucleotide sequence ID" value="NZ_CP051102.1"/>
</dbReference>
<organism evidence="1 2">
    <name type="scientific">Vibrio navarrensis</name>
    <dbReference type="NCBI Taxonomy" id="29495"/>
    <lineage>
        <taxon>Bacteria</taxon>
        <taxon>Pseudomonadati</taxon>
        <taxon>Pseudomonadota</taxon>
        <taxon>Gammaproteobacteria</taxon>
        <taxon>Vibrionales</taxon>
        <taxon>Vibrionaceae</taxon>
        <taxon>Vibrio</taxon>
    </lineage>
</organism>
<name>A0AAI9G775_9VIBR</name>
<dbReference type="Proteomes" id="UP001253463">
    <property type="component" value="Unassembled WGS sequence"/>
</dbReference>
<accession>A0AAI9G775</accession>
<dbReference type="EMBL" id="ABNSCA010000001">
    <property type="protein sequence ID" value="ELN6931072.1"/>
    <property type="molecule type" value="Genomic_DNA"/>
</dbReference>
<protein>
    <submittedName>
        <fullName evidence="1">Uncharacterized protein</fullName>
    </submittedName>
</protein>
<comment type="caution">
    <text evidence="1">The sequence shown here is derived from an EMBL/GenBank/DDBJ whole genome shotgun (WGS) entry which is preliminary data.</text>
</comment>
<reference evidence="1" key="1">
    <citation type="submission" date="2023-10" db="EMBL/GenBank/DDBJ databases">
        <authorList>
            <consortium name="PulseNet: The National Subtyping Network for Foodborne Disease Surveillance"/>
        </authorList>
    </citation>
    <scope>NUCLEOTIDE SEQUENCE</scope>
    <source>
        <strain evidence="1">PNUSAV004886</strain>
    </source>
</reference>
<gene>
    <name evidence="1" type="ORF">RZY48_000442</name>
</gene>
<dbReference type="AlphaFoldDB" id="A0AAI9G775"/>
<evidence type="ECO:0000313" key="2">
    <source>
        <dbReference type="Proteomes" id="UP001253463"/>
    </source>
</evidence>
<sequence length="90" mass="9151">MYNLSVDEISMVDGGGDGAGALVTEALKRIVAEEVVRAGLSYMNNLLGGNNNYNDNSGVGIGTNQSYGGYGQDSGGGMMQAGGSKGRHGF</sequence>
<proteinExistence type="predicted"/>